<feature type="compositionally biased region" description="Basic and acidic residues" evidence="1">
    <location>
        <begin position="192"/>
        <end position="204"/>
    </location>
</feature>
<evidence type="ECO:0000313" key="3">
    <source>
        <dbReference type="Proteomes" id="UP001320766"/>
    </source>
</evidence>
<feature type="compositionally biased region" description="Basic and acidic residues" evidence="1">
    <location>
        <begin position="51"/>
        <end position="61"/>
    </location>
</feature>
<feature type="compositionally biased region" description="Acidic residues" evidence="1">
    <location>
        <begin position="239"/>
        <end position="250"/>
    </location>
</feature>
<proteinExistence type="predicted"/>
<feature type="compositionally biased region" description="Low complexity" evidence="1">
    <location>
        <begin position="62"/>
        <end position="72"/>
    </location>
</feature>
<feature type="compositionally biased region" description="Acidic residues" evidence="1">
    <location>
        <begin position="177"/>
        <end position="191"/>
    </location>
</feature>
<evidence type="ECO:0000256" key="1">
    <source>
        <dbReference type="SAM" id="MobiDB-lite"/>
    </source>
</evidence>
<dbReference type="Proteomes" id="UP001320766">
    <property type="component" value="Unassembled WGS sequence"/>
</dbReference>
<dbReference type="EMBL" id="JAMZEC010000001">
    <property type="protein sequence ID" value="MCP2345346.1"/>
    <property type="molecule type" value="Genomic_DNA"/>
</dbReference>
<reference evidence="2 3" key="1">
    <citation type="submission" date="2022-06" db="EMBL/GenBank/DDBJ databases">
        <title>Sequencing the genomes of 1000 actinobacteria strains.</title>
        <authorList>
            <person name="Klenk H.-P."/>
        </authorList>
    </citation>
    <scope>NUCLEOTIDE SEQUENCE [LARGE SCALE GENOMIC DNA]</scope>
    <source>
        <strain evidence="2 3">DSM 44170</strain>
    </source>
</reference>
<feature type="region of interest" description="Disordered" evidence="1">
    <location>
        <begin position="1"/>
        <end position="286"/>
    </location>
</feature>
<dbReference type="RefSeq" id="WP_253766842.1">
    <property type="nucleotide sequence ID" value="NZ_BAAAVE010000019.1"/>
</dbReference>
<accession>A0ABT1JUB1</accession>
<evidence type="ECO:0008006" key="4">
    <source>
        <dbReference type="Google" id="ProtNLM"/>
    </source>
</evidence>
<gene>
    <name evidence="2" type="ORF">HD595_001468</name>
</gene>
<protein>
    <recommendedName>
        <fullName evidence="4">DUF1795 domain-containing protein</fullName>
    </recommendedName>
</protein>
<feature type="compositionally biased region" description="Basic and acidic residues" evidence="1">
    <location>
        <begin position="227"/>
        <end position="238"/>
    </location>
</feature>
<keyword evidence="3" id="KW-1185">Reference proteome</keyword>
<feature type="compositionally biased region" description="Pro residues" evidence="1">
    <location>
        <begin position="1"/>
        <end position="22"/>
    </location>
</feature>
<organism evidence="2 3">
    <name type="scientific">Nonomuraea roseoviolacea subsp. carminata</name>
    <dbReference type="NCBI Taxonomy" id="160689"/>
    <lineage>
        <taxon>Bacteria</taxon>
        <taxon>Bacillati</taxon>
        <taxon>Actinomycetota</taxon>
        <taxon>Actinomycetes</taxon>
        <taxon>Streptosporangiales</taxon>
        <taxon>Streptosporangiaceae</taxon>
        <taxon>Nonomuraea</taxon>
    </lineage>
</organism>
<name>A0ABT1JUB1_9ACTN</name>
<feature type="compositionally biased region" description="Acidic residues" evidence="1">
    <location>
        <begin position="214"/>
        <end position="226"/>
    </location>
</feature>
<feature type="compositionally biased region" description="Acidic residues" evidence="1">
    <location>
        <begin position="103"/>
        <end position="118"/>
    </location>
</feature>
<evidence type="ECO:0000313" key="2">
    <source>
        <dbReference type="EMBL" id="MCP2345346.1"/>
    </source>
</evidence>
<comment type="caution">
    <text evidence="2">The sequence shown here is derived from an EMBL/GenBank/DDBJ whole genome shotgun (WGS) entry which is preliminary data.</text>
</comment>
<sequence>MAAVPDPPPDPAPRPAPDPAPWPASGTARQSAADPEPRAASGTARQSAADPEPRAASDRARGSASGTASRPAPIGPRPVPDAVSRPPSGTASRSAPARGAREEDPDEEFWGPEDDDPDLEHGSWAPVFRRRRTPGEDDDAPRPWSPRAARPGSDAPHDTARSGLARWLTGRPRREDPDDLDDADDPYDLDPADDRPDPYGDRHSRAGWRAQGDDHDDHDDPDDLDDRDVRARWGGHDADPDDGQDDDPDDDRDRDRGGVRWGSRPLWDSLPPSARMYGAPTSPGLPSRAGSQLWRRAGTALALLATVAAVALLGAAVLRQPDDPGSPGRLADSRAKVVIPLPDGWHAGTLPPVTGFTSVARDGAGAVVMARPLTAPLGDAKRATAQAAELYSRLLLKGDRVGVVEDKGVAGGHTRALRAEYQDVVNRPAYLRVILLTRDGAPVLVLGVLQPEDPARRQALDALLASVR</sequence>